<gene>
    <name evidence="2" type="ORF">B0I36DRAFT_340722</name>
</gene>
<organism evidence="2 3">
    <name type="scientific">Microdochium trichocladiopsis</name>
    <dbReference type="NCBI Taxonomy" id="1682393"/>
    <lineage>
        <taxon>Eukaryota</taxon>
        <taxon>Fungi</taxon>
        <taxon>Dikarya</taxon>
        <taxon>Ascomycota</taxon>
        <taxon>Pezizomycotina</taxon>
        <taxon>Sordariomycetes</taxon>
        <taxon>Xylariomycetidae</taxon>
        <taxon>Xylariales</taxon>
        <taxon>Microdochiaceae</taxon>
        <taxon>Microdochium</taxon>
    </lineage>
</organism>
<evidence type="ECO:0000313" key="3">
    <source>
        <dbReference type="Proteomes" id="UP000756346"/>
    </source>
</evidence>
<protein>
    <submittedName>
        <fullName evidence="2">Uncharacterized protein</fullName>
    </submittedName>
</protein>
<dbReference type="EMBL" id="JAGTJQ010000015">
    <property type="protein sequence ID" value="KAH7012241.1"/>
    <property type="molecule type" value="Genomic_DNA"/>
</dbReference>
<dbReference type="RefSeq" id="XP_046004617.1">
    <property type="nucleotide sequence ID" value="XM_046155966.1"/>
</dbReference>
<dbReference type="GeneID" id="70185512"/>
<dbReference type="Proteomes" id="UP000756346">
    <property type="component" value="Unassembled WGS sequence"/>
</dbReference>
<reference evidence="2" key="1">
    <citation type="journal article" date="2021" name="Nat. Commun.">
        <title>Genetic determinants of endophytism in the Arabidopsis root mycobiome.</title>
        <authorList>
            <person name="Mesny F."/>
            <person name="Miyauchi S."/>
            <person name="Thiergart T."/>
            <person name="Pickel B."/>
            <person name="Atanasova L."/>
            <person name="Karlsson M."/>
            <person name="Huettel B."/>
            <person name="Barry K.W."/>
            <person name="Haridas S."/>
            <person name="Chen C."/>
            <person name="Bauer D."/>
            <person name="Andreopoulos W."/>
            <person name="Pangilinan J."/>
            <person name="LaButti K."/>
            <person name="Riley R."/>
            <person name="Lipzen A."/>
            <person name="Clum A."/>
            <person name="Drula E."/>
            <person name="Henrissat B."/>
            <person name="Kohler A."/>
            <person name="Grigoriev I.V."/>
            <person name="Martin F.M."/>
            <person name="Hacquard S."/>
        </authorList>
    </citation>
    <scope>NUCLEOTIDE SEQUENCE</scope>
    <source>
        <strain evidence="2">MPI-CAGE-CH-0230</strain>
    </source>
</reference>
<dbReference type="AlphaFoldDB" id="A0A9P9BHT2"/>
<name>A0A9P9BHT2_9PEZI</name>
<evidence type="ECO:0000313" key="2">
    <source>
        <dbReference type="EMBL" id="KAH7012241.1"/>
    </source>
</evidence>
<accession>A0A9P9BHT2</accession>
<sequence>MAAMNPDSPLLDSHDDLVFGFSTPSVRLEVPGRSQGSNEAGLESGVDRPIPSTLCYTVDFKMRLRKGRLMKIADETIDNIKVAPDLCWGETLRFKLANKANEKLPEPEYEHRETIITVSTSRRGEPPFKPPPFSGSDIDWTDIEDKLRSWSDPKHKLRIEFLAIYECLKVVTEKVGRGATKKHTAALNKLVAGQQAAGTGAGAVWQEVYQLFSCTSSSCTNVGFYCWIQNGKHYKLDDKILDQLIDHAVEGMALKTHADVPYRIREQAIARAEEAMQRKKRRATAVELDPCSTNCRDGNADVPPYRLNLPMPPNEAIQSFSDWLSEKTTNDDWKEAYQATAATALKLGYDLEWLHNNKTIGAGIFKENGIMPGIAEQFVHKIMIWVDAINTE</sequence>
<dbReference type="OrthoDB" id="4898301at2759"/>
<feature type="coiled-coil region" evidence="1">
    <location>
        <begin position="262"/>
        <end position="289"/>
    </location>
</feature>
<evidence type="ECO:0000256" key="1">
    <source>
        <dbReference type="SAM" id="Coils"/>
    </source>
</evidence>
<keyword evidence="1" id="KW-0175">Coiled coil</keyword>
<proteinExistence type="predicted"/>
<comment type="caution">
    <text evidence="2">The sequence shown here is derived from an EMBL/GenBank/DDBJ whole genome shotgun (WGS) entry which is preliminary data.</text>
</comment>
<keyword evidence="3" id="KW-1185">Reference proteome</keyword>